<gene>
    <name evidence="1" type="ORF">NC653_021191</name>
</gene>
<keyword evidence="2" id="KW-1185">Reference proteome</keyword>
<dbReference type="EMBL" id="JAQIZT010000008">
    <property type="protein sequence ID" value="KAJ6988184.1"/>
    <property type="molecule type" value="Genomic_DNA"/>
</dbReference>
<evidence type="ECO:0000313" key="1">
    <source>
        <dbReference type="EMBL" id="KAJ6988184.1"/>
    </source>
</evidence>
<comment type="caution">
    <text evidence="1">The sequence shown here is derived from an EMBL/GenBank/DDBJ whole genome shotgun (WGS) entry which is preliminary data.</text>
</comment>
<reference evidence="1" key="1">
    <citation type="journal article" date="2023" name="Mol. Ecol. Resour.">
        <title>Chromosome-level genome assembly of a triploid poplar Populus alba 'Berolinensis'.</title>
        <authorList>
            <person name="Chen S."/>
            <person name="Yu Y."/>
            <person name="Wang X."/>
            <person name="Wang S."/>
            <person name="Zhang T."/>
            <person name="Zhou Y."/>
            <person name="He R."/>
            <person name="Meng N."/>
            <person name="Wang Y."/>
            <person name="Liu W."/>
            <person name="Liu Z."/>
            <person name="Liu J."/>
            <person name="Guo Q."/>
            <person name="Huang H."/>
            <person name="Sederoff R.R."/>
            <person name="Wang G."/>
            <person name="Qu G."/>
            <person name="Chen S."/>
        </authorList>
    </citation>
    <scope>NUCLEOTIDE SEQUENCE</scope>
    <source>
        <strain evidence="1">SC-2020</strain>
    </source>
</reference>
<accession>A0AAD6MMZ5</accession>
<name>A0AAD6MMZ5_9ROSI</name>
<dbReference type="Proteomes" id="UP001164929">
    <property type="component" value="Chromosome 8"/>
</dbReference>
<sequence length="80" mass="8987">MPFMPSYELQQVGAMMHGLKIFFMASLNIHFLTGPSPNNRVVGNFFVLFSVNGRLDEFSLLEHVARGKKEGIAQIVAIEF</sequence>
<protein>
    <submittedName>
        <fullName evidence="1">Uncharacterized protein</fullName>
    </submittedName>
</protein>
<proteinExistence type="predicted"/>
<dbReference type="AlphaFoldDB" id="A0AAD6MMZ5"/>
<organism evidence="1 2">
    <name type="scientific">Populus alba x Populus x berolinensis</name>
    <dbReference type="NCBI Taxonomy" id="444605"/>
    <lineage>
        <taxon>Eukaryota</taxon>
        <taxon>Viridiplantae</taxon>
        <taxon>Streptophyta</taxon>
        <taxon>Embryophyta</taxon>
        <taxon>Tracheophyta</taxon>
        <taxon>Spermatophyta</taxon>
        <taxon>Magnoliopsida</taxon>
        <taxon>eudicotyledons</taxon>
        <taxon>Gunneridae</taxon>
        <taxon>Pentapetalae</taxon>
        <taxon>rosids</taxon>
        <taxon>fabids</taxon>
        <taxon>Malpighiales</taxon>
        <taxon>Salicaceae</taxon>
        <taxon>Saliceae</taxon>
        <taxon>Populus</taxon>
    </lineage>
</organism>
<evidence type="ECO:0000313" key="2">
    <source>
        <dbReference type="Proteomes" id="UP001164929"/>
    </source>
</evidence>